<dbReference type="InterPro" id="IPR003107">
    <property type="entry name" value="HAT"/>
</dbReference>
<dbReference type="Gene3D" id="1.25.40.10">
    <property type="entry name" value="Tetratricopeptide repeat domain"/>
    <property type="match status" value="2"/>
</dbReference>
<comment type="caution">
    <text evidence="2">The sequence shown here is derived from an EMBL/GenBank/DDBJ whole genome shotgun (WGS) entry which is preliminary data.</text>
</comment>
<accession>A0ABD3PC14</accession>
<protein>
    <submittedName>
        <fullName evidence="2">Uncharacterized protein</fullName>
    </submittedName>
</protein>
<feature type="region of interest" description="Disordered" evidence="1">
    <location>
        <begin position="326"/>
        <end position="411"/>
    </location>
</feature>
<proteinExistence type="predicted"/>
<keyword evidence="3" id="KW-1185">Reference proteome</keyword>
<feature type="compositionally biased region" description="Basic and acidic residues" evidence="1">
    <location>
        <begin position="458"/>
        <end position="475"/>
    </location>
</feature>
<feature type="compositionally biased region" description="Basic and acidic residues" evidence="1">
    <location>
        <begin position="52"/>
        <end position="62"/>
    </location>
</feature>
<name>A0ABD3PC14_9STRA</name>
<organism evidence="2 3">
    <name type="scientific">Cyclotella atomus</name>
    <dbReference type="NCBI Taxonomy" id="382360"/>
    <lineage>
        <taxon>Eukaryota</taxon>
        <taxon>Sar</taxon>
        <taxon>Stramenopiles</taxon>
        <taxon>Ochrophyta</taxon>
        <taxon>Bacillariophyta</taxon>
        <taxon>Coscinodiscophyceae</taxon>
        <taxon>Thalassiosirophycidae</taxon>
        <taxon>Stephanodiscales</taxon>
        <taxon>Stephanodiscaceae</taxon>
        <taxon>Cyclotella</taxon>
    </lineage>
</organism>
<dbReference type="InterPro" id="IPR011990">
    <property type="entry name" value="TPR-like_helical_dom_sf"/>
</dbReference>
<dbReference type="SUPFAM" id="SSF48452">
    <property type="entry name" value="TPR-like"/>
    <property type="match status" value="2"/>
</dbReference>
<dbReference type="AlphaFoldDB" id="A0ABD3PC14"/>
<feature type="compositionally biased region" description="Acidic residues" evidence="1">
    <location>
        <begin position="13"/>
        <end position="22"/>
    </location>
</feature>
<gene>
    <name evidence="2" type="ORF">ACHAWO_005978</name>
</gene>
<feature type="region of interest" description="Disordered" evidence="1">
    <location>
        <begin position="1"/>
        <end position="84"/>
    </location>
</feature>
<reference evidence="2 3" key="1">
    <citation type="submission" date="2024-10" db="EMBL/GenBank/DDBJ databases">
        <title>Updated reference genomes for cyclostephanoid diatoms.</title>
        <authorList>
            <person name="Roberts W.R."/>
            <person name="Alverson A.J."/>
        </authorList>
    </citation>
    <scope>NUCLEOTIDE SEQUENCE [LARGE SCALE GENOMIC DNA]</scope>
    <source>
        <strain evidence="2 3">AJA010-31</strain>
    </source>
</reference>
<dbReference type="Proteomes" id="UP001530400">
    <property type="component" value="Unassembled WGS sequence"/>
</dbReference>
<dbReference type="EMBL" id="JALLPJ020000684">
    <property type="protein sequence ID" value="KAL3785634.1"/>
    <property type="molecule type" value="Genomic_DNA"/>
</dbReference>
<feature type="compositionally biased region" description="Polar residues" evidence="1">
    <location>
        <begin position="439"/>
        <end position="457"/>
    </location>
</feature>
<evidence type="ECO:0000313" key="3">
    <source>
        <dbReference type="Proteomes" id="UP001530400"/>
    </source>
</evidence>
<evidence type="ECO:0000256" key="1">
    <source>
        <dbReference type="SAM" id="MobiDB-lite"/>
    </source>
</evidence>
<feature type="compositionally biased region" description="Polar residues" evidence="1">
    <location>
        <begin position="341"/>
        <end position="352"/>
    </location>
</feature>
<sequence length="1230" mass="138530">MSKPHASPLAADTSEDKDDEEIVALLPPSAEKADGPSNAASLRRTPGPNSMRRNEHEEELHRRTPLVSNSRRVGGKPPQRQLYTPAHFTLSKNPHLHMDGSRPEVFSPNTIRMTDSLDKLLRDDDEDDALNADATTGGTMPVVATPQPLKFDGHRGGGAFEPTKPSAVKRIHGPGVDVAAATGEGSLHTPKPQRVAGARYGREEAMMHHHPHHLGHYDHYSNHRVPQQHVHDPFFTPLMEDPYRDMHQYGPIPPTVISPLTIPEYTAYPPMHAASWSPIPPEFGPNLMGGGDPHWGQQPPPVEYHPHNAGYDRHYPQMHMPHQPHYHLPGNVSPFMPHYTPQYQHNYQQPSAPMSPRAAEVEKQYNQSNEHSPHGRPRQDSSASVNSGHSSKSVENTISPQYRQGLQSNSSEEELNWFVPHTISGETVSRGGGMPSHHGYQQSSLQARSMSYSSQVDKNQEKKGNNVKQSKESRHGMAVQQNKTFHAKGLRASTAAANSAANQEFLESPQERAAFKEFGRQFRQKETLDAAKDYALACLSKSNPNVYLPPSTHWRVYLELADVAKRCNEIDNARNYYRKACKLQPLASQGWMEHSKLEEESGNLNKCAIILEEGLRYCNANENLLIRALKFRERVGQLDQARQLLGRLKHLPIEKYWKVMMEGALLEARAGKYMAVAREILKYLTHYVSWYGPLYLAHTKLERDYGTVSDAFAIVEKGLKELPRYGPLYFQAFCLLEKEDLSRNAYDLPRITKMVIRADNNISRELLWKVHLEAAQIQERAAAQQVLNNPAMNLSKCLDGTRKSYAKSMSLCPPNLCWKIWLASGRTEVSCGNIADARVLFLRAYESVSEKGRSTVLLECARLEELCEDFKLARAILSKARLEFGKSDWKVWLASINLECRCGQIERAIEFAKTSLKIHSGTGRLWASLIQLRHEYGEVEQEKILKSALQAVPKSGEVWCEGARIHLNPFSPTFDLHAAGRHLSFAAKFTPQYGDSFLEQLRLHLIDQCIIPVSEPFVNSFHTSFLARGKMTLSEAYSCISERVKQTADVMKAQLNESYDLAKFLHVLDTTELELSCSSADPNYGQVWFQCRHSPIDTACEVVNRAKSMLATDVVRYSYVYIAAILRRAGILCLLNYYTDVIIPSTDSESSKLPTNRLPSPNSNEWDITVIEQLRKAPSLNEMLCENGQENNNLSSQMFITAHVESNKPWNQLTSSEKQRILFGSDSLLS</sequence>
<dbReference type="InterPro" id="IPR044624">
    <property type="entry name" value="Mbb1-like"/>
</dbReference>
<dbReference type="PANTHER" id="PTHR44917">
    <property type="entry name" value="PROTEIN HIGH CHLOROPHYLL FLUORESCENT 107"/>
    <property type="match status" value="1"/>
</dbReference>
<feature type="region of interest" description="Disordered" evidence="1">
    <location>
        <begin position="426"/>
        <end position="478"/>
    </location>
</feature>
<feature type="compositionally biased region" description="Polar residues" evidence="1">
    <location>
        <begin position="380"/>
        <end position="410"/>
    </location>
</feature>
<evidence type="ECO:0000313" key="2">
    <source>
        <dbReference type="EMBL" id="KAL3785634.1"/>
    </source>
</evidence>
<dbReference type="SMART" id="SM00386">
    <property type="entry name" value="HAT"/>
    <property type="match status" value="5"/>
</dbReference>
<dbReference type="PANTHER" id="PTHR44917:SF1">
    <property type="entry name" value="PROTEIN HIGH CHLOROPHYLL FLUORESCENT 107"/>
    <property type="match status" value="1"/>
</dbReference>